<dbReference type="CDD" id="cd06550">
    <property type="entry name" value="TM_ABC_iron-siderophores_like"/>
    <property type="match status" value="2"/>
</dbReference>
<evidence type="ECO:0000256" key="2">
    <source>
        <dbReference type="ARBA" id="ARBA00007935"/>
    </source>
</evidence>
<dbReference type="GO" id="GO:0005886">
    <property type="term" value="C:plasma membrane"/>
    <property type="evidence" value="ECO:0007669"/>
    <property type="project" value="UniProtKB-SubCell"/>
</dbReference>
<dbReference type="InterPro" id="IPR037294">
    <property type="entry name" value="ABC_BtuC-like"/>
</dbReference>
<dbReference type="PANTHER" id="PTHR30472:SF37">
    <property type="entry name" value="FE(3+) DICITRATE TRANSPORT SYSTEM PERMEASE PROTEIN FECD-RELATED"/>
    <property type="match status" value="1"/>
</dbReference>
<evidence type="ECO:0000256" key="7">
    <source>
        <dbReference type="ARBA" id="ARBA00023136"/>
    </source>
</evidence>
<feature type="transmembrane region" description="Helical" evidence="8">
    <location>
        <begin position="174"/>
        <end position="195"/>
    </location>
</feature>
<evidence type="ECO:0000256" key="8">
    <source>
        <dbReference type="SAM" id="Phobius"/>
    </source>
</evidence>
<feature type="transmembrane region" description="Helical" evidence="8">
    <location>
        <begin position="509"/>
        <end position="533"/>
    </location>
</feature>
<proteinExistence type="inferred from homology"/>
<feature type="transmembrane region" description="Helical" evidence="8">
    <location>
        <begin position="43"/>
        <end position="64"/>
    </location>
</feature>
<accession>A0A0L8BQP2</accession>
<comment type="subcellular location">
    <subcellularLocation>
        <location evidence="1">Cell membrane</location>
        <topology evidence="1">Multi-pass membrane protein</topology>
    </subcellularLocation>
</comment>
<sequence length="649" mass="66284">MARAGVALVSICAVALVLLTRPQAPGSVELTARLDQLYLWHSLLPRLVVAIVAGASLGLSGVLLQRILRNPIADASTLGIASGSELALTAAVGLAPAALDVSREWVAFSGGIAAVAIVVGLNWRRALDPVAVAPSGMMVGLMASALAVAIILARGEYAMSIFIWGAGSLAQQDWSTVLSLAPRFVVGLAIASVLLRPLTLLGLDDAGASSLGLSVNFARLGVLALAVWLSASVTAEVGVIGFLGLAAPAIARMLGARTMKQMILAAPLSGAALLLVTDCAMQLLSPGFSDLAPAGATVALLGGPVLLFLLSRIRGPLGGPGRVAAAPARELRRPYLALALLAVGVLLLVLGAVVIGRDADGWMVATGRLFEDLLVFRGPRTVAAGAAGAMLAAAGFLMQKMTGNPVASPEVLGVSAGTGAGLTIALLFAPFAAPPIMLTGMALGGLAAFLVMLVISAQSRFSPERLLLAGVAIGAFSMTLVTVVLSSGGMRGFVLLTWLSGSTNRVGAFEAWIAVVSAIALIAPLPFFARWLAILPLGDDAGRALGLALGRSRLLIALFAALLTAVSCFIVGPLSLIGLVAPHVARLLGFQRVLQHLIASILLGAGLLAGADWLSRLIIYPYQLPVGLFASLVGGPYLIWLLNRTEKPA</sequence>
<dbReference type="Gene3D" id="1.10.3470.10">
    <property type="entry name" value="ABC transporter involved in vitamin B12 uptake, BtuC"/>
    <property type="match status" value="2"/>
</dbReference>
<feature type="transmembrane region" description="Helical" evidence="8">
    <location>
        <begin position="381"/>
        <end position="399"/>
    </location>
</feature>
<feature type="transmembrane region" description="Helical" evidence="8">
    <location>
        <begin position="105"/>
        <end position="123"/>
    </location>
</feature>
<feature type="transmembrane region" description="Helical" evidence="8">
    <location>
        <begin position="411"/>
        <end position="430"/>
    </location>
</feature>
<feature type="transmembrane region" description="Helical" evidence="8">
    <location>
        <begin position="334"/>
        <end position="355"/>
    </location>
</feature>
<keyword evidence="4" id="KW-1003">Cell membrane</keyword>
<evidence type="ECO:0000313" key="9">
    <source>
        <dbReference type="EMBL" id="KOF16865.1"/>
    </source>
</evidence>
<evidence type="ECO:0000256" key="4">
    <source>
        <dbReference type="ARBA" id="ARBA00022475"/>
    </source>
</evidence>
<feature type="transmembrane region" description="Helical" evidence="8">
    <location>
        <begin position="554"/>
        <end position="581"/>
    </location>
</feature>
<name>A0A0L8BQP2_ENSAD</name>
<dbReference type="NCBIfam" id="NF007866">
    <property type="entry name" value="PRK10577.1-2"/>
    <property type="match status" value="1"/>
</dbReference>
<organism evidence="9 10">
    <name type="scientific">Ensifer adhaerens</name>
    <name type="common">Sinorhizobium morelense</name>
    <dbReference type="NCBI Taxonomy" id="106592"/>
    <lineage>
        <taxon>Bacteria</taxon>
        <taxon>Pseudomonadati</taxon>
        <taxon>Pseudomonadota</taxon>
        <taxon>Alphaproteobacteria</taxon>
        <taxon>Hyphomicrobiales</taxon>
        <taxon>Rhizobiaceae</taxon>
        <taxon>Sinorhizobium/Ensifer group</taxon>
        <taxon>Ensifer</taxon>
    </lineage>
</organism>
<feature type="transmembrane region" description="Helical" evidence="8">
    <location>
        <begin position="262"/>
        <end position="285"/>
    </location>
</feature>
<gene>
    <name evidence="9" type="ORF">AC244_20100</name>
</gene>
<dbReference type="InterPro" id="IPR000522">
    <property type="entry name" value="ABC_transptr_permease_BtuC"/>
</dbReference>
<reference evidence="10" key="1">
    <citation type="submission" date="2015-07" db="EMBL/GenBank/DDBJ databases">
        <title>Whole genome sequence of an Ensifer adhaerens strain isolated from a cave pool in the Wind Cave National Park.</title>
        <authorList>
            <person name="Eng W.W.H."/>
            <person name="Gan H.M."/>
            <person name="Barton H.A."/>
            <person name="Savka M.A."/>
        </authorList>
    </citation>
    <scope>NUCLEOTIDE SEQUENCE [LARGE SCALE GENOMIC DNA]</scope>
    <source>
        <strain evidence="10">SD006</strain>
    </source>
</reference>
<dbReference type="PATRIC" id="fig|106592.7.peg.1849"/>
<evidence type="ECO:0000313" key="10">
    <source>
        <dbReference type="Proteomes" id="UP000037425"/>
    </source>
</evidence>
<feature type="transmembrane region" description="Helical" evidence="8">
    <location>
        <begin position="291"/>
        <end position="313"/>
    </location>
</feature>
<dbReference type="Pfam" id="PF01032">
    <property type="entry name" value="FecCD"/>
    <property type="match status" value="2"/>
</dbReference>
<evidence type="ECO:0000256" key="3">
    <source>
        <dbReference type="ARBA" id="ARBA00022448"/>
    </source>
</evidence>
<dbReference type="Proteomes" id="UP000037425">
    <property type="component" value="Unassembled WGS sequence"/>
</dbReference>
<feature type="transmembrane region" description="Helical" evidence="8">
    <location>
        <begin position="626"/>
        <end position="643"/>
    </location>
</feature>
<dbReference type="EMBL" id="LGAP01000014">
    <property type="protein sequence ID" value="KOF16865.1"/>
    <property type="molecule type" value="Genomic_DNA"/>
</dbReference>
<feature type="transmembrane region" description="Helical" evidence="8">
    <location>
        <begin position="237"/>
        <end position="255"/>
    </location>
</feature>
<feature type="transmembrane region" description="Helical" evidence="8">
    <location>
        <begin position="130"/>
        <end position="154"/>
    </location>
</feature>
<protein>
    <submittedName>
        <fullName evidence="9">Iron ABC transporter</fullName>
    </submittedName>
</protein>
<evidence type="ECO:0000256" key="1">
    <source>
        <dbReference type="ARBA" id="ARBA00004651"/>
    </source>
</evidence>
<feature type="transmembrane region" description="Helical" evidence="8">
    <location>
        <begin position="207"/>
        <end position="231"/>
    </location>
</feature>
<dbReference type="GO" id="GO:0033214">
    <property type="term" value="P:siderophore-iron import into cell"/>
    <property type="evidence" value="ECO:0007669"/>
    <property type="project" value="TreeGrafter"/>
</dbReference>
<dbReference type="PANTHER" id="PTHR30472">
    <property type="entry name" value="FERRIC ENTEROBACTIN TRANSPORT SYSTEM PERMEASE PROTEIN"/>
    <property type="match status" value="1"/>
</dbReference>
<feature type="transmembrane region" description="Helical" evidence="8">
    <location>
        <begin position="76"/>
        <end position="99"/>
    </location>
</feature>
<comment type="caution">
    <text evidence="9">The sequence shown here is derived from an EMBL/GenBank/DDBJ whole genome shotgun (WGS) entry which is preliminary data.</text>
</comment>
<feature type="transmembrane region" description="Helical" evidence="8">
    <location>
        <begin position="436"/>
        <end position="455"/>
    </location>
</feature>
<keyword evidence="5 8" id="KW-0812">Transmembrane</keyword>
<keyword evidence="6 8" id="KW-1133">Transmembrane helix</keyword>
<evidence type="ECO:0000256" key="6">
    <source>
        <dbReference type="ARBA" id="ARBA00022989"/>
    </source>
</evidence>
<dbReference type="SUPFAM" id="SSF81345">
    <property type="entry name" value="ABC transporter involved in vitamin B12 uptake, BtuC"/>
    <property type="match status" value="2"/>
</dbReference>
<dbReference type="AlphaFoldDB" id="A0A0L8BQP2"/>
<evidence type="ECO:0000256" key="5">
    <source>
        <dbReference type="ARBA" id="ARBA00022692"/>
    </source>
</evidence>
<comment type="similarity">
    <text evidence="2">Belongs to the binding-protein-dependent transport system permease family. FecCD subfamily.</text>
</comment>
<keyword evidence="3" id="KW-0813">Transport</keyword>
<dbReference type="GO" id="GO:0022857">
    <property type="term" value="F:transmembrane transporter activity"/>
    <property type="evidence" value="ECO:0007669"/>
    <property type="project" value="InterPro"/>
</dbReference>
<keyword evidence="7 8" id="KW-0472">Membrane</keyword>
<feature type="transmembrane region" description="Helical" evidence="8">
    <location>
        <begin position="467"/>
        <end position="489"/>
    </location>
</feature>
<feature type="transmembrane region" description="Helical" evidence="8">
    <location>
        <begin position="593"/>
        <end position="614"/>
    </location>
</feature>